<evidence type="ECO:0008006" key="4">
    <source>
        <dbReference type="Google" id="ProtNLM"/>
    </source>
</evidence>
<evidence type="ECO:0000313" key="2">
    <source>
        <dbReference type="EMBL" id="KAF6763633.1"/>
    </source>
</evidence>
<dbReference type="InterPro" id="IPR019412">
    <property type="entry name" value="IML2/TPR_39"/>
</dbReference>
<dbReference type="OrthoDB" id="43460at2759"/>
<organism evidence="2 3">
    <name type="scientific">Ephemerocybe angulata</name>
    <dbReference type="NCBI Taxonomy" id="980116"/>
    <lineage>
        <taxon>Eukaryota</taxon>
        <taxon>Fungi</taxon>
        <taxon>Dikarya</taxon>
        <taxon>Basidiomycota</taxon>
        <taxon>Agaricomycotina</taxon>
        <taxon>Agaricomycetes</taxon>
        <taxon>Agaricomycetidae</taxon>
        <taxon>Agaricales</taxon>
        <taxon>Agaricineae</taxon>
        <taxon>Psathyrellaceae</taxon>
        <taxon>Ephemerocybe</taxon>
    </lineage>
</organism>
<proteinExistence type="predicted"/>
<name>A0A8H6IDS5_9AGAR</name>
<dbReference type="AlphaFoldDB" id="A0A8H6IDS5"/>
<evidence type="ECO:0000313" key="3">
    <source>
        <dbReference type="Proteomes" id="UP000521943"/>
    </source>
</evidence>
<comment type="caution">
    <text evidence="2">The sequence shown here is derived from an EMBL/GenBank/DDBJ whole genome shotgun (WGS) entry which is preliminary data.</text>
</comment>
<accession>A0A8H6IDS5</accession>
<protein>
    <recommendedName>
        <fullName evidence="4">Tetratricopeptide repeat protein 39B</fullName>
    </recommendedName>
</protein>
<dbReference type="Proteomes" id="UP000521943">
    <property type="component" value="Unassembled WGS sequence"/>
</dbReference>
<sequence length="614" mass="68927">MEYALKLFLESHMLESEEYCSTNDEKRERLYFATGFSLIQCVKALMSYEDEDLLSALNHAKRGNLIASQHRKKQGLFGPLVSVIHSGGVGWIKSMTPVERHAELVYAESLFEKALLGIVYSGDWLAFIKEALNMRTTIGIYSQLLQYIEAMDAQSIARGTGPTDTSIDVHFRSGVYLGMGMSNIVLSLMPGKLMTLVELFGYHGDRKLGLELLMKAGGWREDQDEPDVSAADEGLRRSICDMSLMIFHLIISSFTFEGVSIPMASKILSWNLRRYPNGVFFLFGAGRLSLIRSQPARAIEYYERAMGVQDQYKNLDHVSYWEIAICRLALWDVLGSEKCWRELVKEASWSKAIYAYGLAVCLLESAGEGQEGDEKRKEAAELMAKVPELRQRIAGKSIPLEKYVARKARKFSSQKTLTLSALELAYTFQSITHAPQRVILDRMLPEVDRTLSNLTDFQDNMKGYEEVHGASSYHDDLCLARFLEGVCCRYVAYPEADSVESGLVPGAEDEASSVDEETRSGAEKRAEEAFLGVFANGPKIELDHQIVYHAHYEYGRLLACQGNIDKARAEFELVLSGKYLEVGPSGRKGKYSLENALHVRTHAANQALLSNRRL</sequence>
<keyword evidence="3" id="KW-1185">Reference proteome</keyword>
<dbReference type="PANTHER" id="PTHR31859">
    <property type="entry name" value="TETRATRICOPEPTIDE REPEAT PROTEIN 39 FAMILY MEMBER"/>
    <property type="match status" value="1"/>
</dbReference>
<dbReference type="SUPFAM" id="SSF48452">
    <property type="entry name" value="TPR-like"/>
    <property type="match status" value="1"/>
</dbReference>
<reference evidence="2 3" key="1">
    <citation type="submission" date="2020-07" db="EMBL/GenBank/DDBJ databases">
        <title>Comparative genomics of pyrophilous fungi reveals a link between fire events and developmental genes.</title>
        <authorList>
            <consortium name="DOE Joint Genome Institute"/>
            <person name="Steindorff A.S."/>
            <person name="Carver A."/>
            <person name="Calhoun S."/>
            <person name="Stillman K."/>
            <person name="Liu H."/>
            <person name="Lipzen A."/>
            <person name="Pangilinan J."/>
            <person name="Labutti K."/>
            <person name="Bruns T.D."/>
            <person name="Grigoriev I.V."/>
        </authorList>
    </citation>
    <scope>NUCLEOTIDE SEQUENCE [LARGE SCALE GENOMIC DNA]</scope>
    <source>
        <strain evidence="2 3">CBS 144469</strain>
    </source>
</reference>
<gene>
    <name evidence="2" type="ORF">DFP72DRAFT_872987</name>
</gene>
<dbReference type="Pfam" id="PF10300">
    <property type="entry name" value="Iml2-TPR_39"/>
    <property type="match status" value="1"/>
</dbReference>
<dbReference type="PANTHER" id="PTHR31859:SF1">
    <property type="entry name" value="TETRATRICOPEPTIDE REPEAT PROTEIN 39C"/>
    <property type="match status" value="1"/>
</dbReference>
<dbReference type="GO" id="GO:0005634">
    <property type="term" value="C:nucleus"/>
    <property type="evidence" value="ECO:0007669"/>
    <property type="project" value="TreeGrafter"/>
</dbReference>
<feature type="region of interest" description="Disordered" evidence="1">
    <location>
        <begin position="502"/>
        <end position="521"/>
    </location>
</feature>
<dbReference type="GO" id="GO:0005829">
    <property type="term" value="C:cytosol"/>
    <property type="evidence" value="ECO:0007669"/>
    <property type="project" value="TreeGrafter"/>
</dbReference>
<dbReference type="InterPro" id="IPR011990">
    <property type="entry name" value="TPR-like_helical_dom_sf"/>
</dbReference>
<evidence type="ECO:0000256" key="1">
    <source>
        <dbReference type="SAM" id="MobiDB-lite"/>
    </source>
</evidence>
<dbReference type="EMBL" id="JACGCI010000005">
    <property type="protein sequence ID" value="KAF6763633.1"/>
    <property type="molecule type" value="Genomic_DNA"/>
</dbReference>
<dbReference type="GO" id="GO:0005741">
    <property type="term" value="C:mitochondrial outer membrane"/>
    <property type="evidence" value="ECO:0007669"/>
    <property type="project" value="TreeGrafter"/>
</dbReference>